<comment type="caution">
    <text evidence="3">The sequence shown here is derived from an EMBL/GenBank/DDBJ whole genome shotgun (WGS) entry which is preliminary data.</text>
</comment>
<dbReference type="Gene3D" id="2.60.120.240">
    <property type="entry name" value="Protective antigen, heptamerisation domain"/>
    <property type="match status" value="1"/>
</dbReference>
<feature type="signal peptide" evidence="2">
    <location>
        <begin position="1"/>
        <end position="29"/>
    </location>
</feature>
<evidence type="ECO:0000313" key="4">
    <source>
        <dbReference type="Proteomes" id="UP000005953"/>
    </source>
</evidence>
<dbReference type="EMBL" id="AAOE01000018">
    <property type="protein sequence ID" value="EAR08609.1"/>
    <property type="molecule type" value="Genomic_DNA"/>
</dbReference>
<dbReference type="InterPro" id="IPR037149">
    <property type="entry name" value="PA_heptamer_dom_sf"/>
</dbReference>
<keyword evidence="4" id="KW-1185">Reference proteome</keyword>
<dbReference type="InterPro" id="IPR053180">
    <property type="entry name" value="Ca-binding_acidic-repeat"/>
</dbReference>
<proteinExistence type="predicted"/>
<sequence>MNIATTLRHFSTTALIGLGTLILIGCNPAADSENENSPGNVTIGGSITGLQDGTITLQLNGEDTLSLSQNGSYVFTGEFPEAFSYAITVFSHPDYQQCSIQNDNGTVSPDQPSDNIIVTCEDIDTDGDRLTDRHEAALGTLITEADSDGDGYTDGEEVIDRNFNPGPGANNFQYNPMIADVPEFEIELLTEPAFWLDISGSSARTIGSTQGGSRTTGNTTSQSGSHSIGAEVTIGVEASAGLFQWGGVNSNLSLSTEHTFSHSYEQMEENEDSWEAIESLETTDVVEGGGVNMAISVRNVGHVSVSLKGLRVNLSEYTLGHSGFSHVTDLAQDTLPGDCQCITLAPGAESVRIDMEKDGLDQETVQRLMKSKAVSASIGNYNIDNAYGDYLVTAEEVYAKTVKVTIDYGPNNPPTEQFFVAADSNNESSAQTSLAQILSIFDGGNNQVVLDSATGAIHSLRATSNGEWLILVEQSDDSLPETMYLNEDTYIGYEDNADLNIVKGYDVANIKLSSADNVELIFLADADSDGVLDRLESLFGTLDNTNVASPTDFDGDGLTDKEELNGWVVNKFHPNGLYAGGPTRYSDPKVADTDGDGLNDADEKAAGLDPRNPDTDGDLESDGPVDPDYVDSQNDGPMIAGPDTDNEGYLIGQFTVSDLTMWSAKLSGTVVPIDGLTSLTYAMTYPDGTVVGPIDISTLNNDVDFEFVTLVSSTLFGYGQVEFSIRAEDTSGKIFESEHTIYTYQPFSSAFVFTPWEDWFQYNPWGYVSQVYNPLTAQDIDGDGTIEFVGINSDGIRVYDPDTVDYYLVENSENFATSTGSDTLWNWDNQRFLARMTDDDVLDVIGFSEQGVWIATGSMVNNRLSLASTPVEYGNNNYASSDWNHDYKYLVDIDSDGLDDILGFSNKIIASKNDGNWSADIPSLNVMYDGGSYWANGTWGLDYQNYIRQFADINGDGYLDIVGFGRGSTVVSLAQFGDDLGAGPGSGSYQLRDRRYDIPEYAIESPLSYTAVDHPRMLADVNGDRKLDLVGFGPSGIEVSVNNMRDPIPGASPNGGEFDPENYSESWDAADTSTQIFLAKQTVGLNHINRNQGYLHVPAGNPWYTPAIHTREIVDMNEDGLNDIVIFHDNAVEVFFNTTEAPGASNVQFADAVVWSLGFKASEEIWYEQSGEVRKYRQRGVADVNNDGVMDFWGFATDGLKIEYGTRLLP</sequence>
<evidence type="ECO:0000256" key="1">
    <source>
        <dbReference type="SAM" id="MobiDB-lite"/>
    </source>
</evidence>
<dbReference type="GO" id="GO:0051260">
    <property type="term" value="P:protein homooligomerization"/>
    <property type="evidence" value="ECO:0007669"/>
    <property type="project" value="InterPro"/>
</dbReference>
<evidence type="ECO:0000256" key="2">
    <source>
        <dbReference type="SAM" id="SignalP"/>
    </source>
</evidence>
<feature type="compositionally biased region" description="Acidic residues" evidence="1">
    <location>
        <begin position="615"/>
        <end position="629"/>
    </location>
</feature>
<dbReference type="SUPFAM" id="SSF69318">
    <property type="entry name" value="Integrin alpha N-terminal domain"/>
    <property type="match status" value="2"/>
</dbReference>
<feature type="region of interest" description="Disordered" evidence="1">
    <location>
        <begin position="205"/>
        <end position="226"/>
    </location>
</feature>
<keyword evidence="2" id="KW-0732">Signal</keyword>
<feature type="compositionally biased region" description="Basic and acidic residues" evidence="1">
    <location>
        <begin position="601"/>
        <end position="614"/>
    </location>
</feature>
<evidence type="ECO:0008006" key="5">
    <source>
        <dbReference type="Google" id="ProtNLM"/>
    </source>
</evidence>
<dbReference type="PANTHER" id="PTHR37467">
    <property type="entry name" value="EXPORTED CALCIUM-BINDING GLYCOPROTEIN-RELATED"/>
    <property type="match status" value="1"/>
</dbReference>
<gene>
    <name evidence="3" type="ORF">MED297_02855</name>
</gene>
<dbReference type="Proteomes" id="UP000005953">
    <property type="component" value="Unassembled WGS sequence"/>
</dbReference>
<feature type="region of interest" description="Disordered" evidence="1">
    <location>
        <begin position="580"/>
        <end position="644"/>
    </location>
</feature>
<dbReference type="STRING" id="314283.MED297_02855"/>
<evidence type="ECO:0000313" key="3">
    <source>
        <dbReference type="EMBL" id="EAR08609.1"/>
    </source>
</evidence>
<reference evidence="3 4" key="1">
    <citation type="submission" date="2006-02" db="EMBL/GenBank/DDBJ databases">
        <authorList>
            <person name="Pinhassi J."/>
            <person name="Pedros-Alio C."/>
            <person name="Ferriera S."/>
            <person name="Johnson J."/>
            <person name="Kravitz S."/>
            <person name="Halpern A."/>
            <person name="Remington K."/>
            <person name="Beeson K."/>
            <person name="Tran B."/>
            <person name="Rogers Y.-H."/>
            <person name="Friedman R."/>
            <person name="Venter J.C."/>
        </authorList>
    </citation>
    <scope>NUCLEOTIDE SEQUENCE [LARGE SCALE GENOMIC DNA]</scope>
    <source>
        <strain evidence="3 4">MED297</strain>
    </source>
</reference>
<dbReference type="PANTHER" id="PTHR37467:SF1">
    <property type="entry name" value="EXPORTED CALCIUM-BINDING GLYCOPROTEIN"/>
    <property type="match status" value="1"/>
</dbReference>
<dbReference type="HOGENOM" id="CLU_269794_0_0_6"/>
<dbReference type="RefSeq" id="WP_008047201.1">
    <property type="nucleotide sequence ID" value="NZ_CH724153.1"/>
</dbReference>
<name>A4BGW3_9GAMM</name>
<dbReference type="AlphaFoldDB" id="A4BGW3"/>
<feature type="chain" id="PRO_5002665161" description="VCBS repeat-containing protein" evidence="2">
    <location>
        <begin position="30"/>
        <end position="1210"/>
    </location>
</feature>
<dbReference type="InterPro" id="IPR028994">
    <property type="entry name" value="Integrin_alpha_N"/>
</dbReference>
<protein>
    <recommendedName>
        <fullName evidence="5">VCBS repeat-containing protein</fullName>
    </recommendedName>
</protein>
<accession>A4BGW3</accession>
<dbReference type="OrthoDB" id="6199528at2"/>
<organism evidence="3 4">
    <name type="scientific">Reinekea blandensis MED297</name>
    <dbReference type="NCBI Taxonomy" id="314283"/>
    <lineage>
        <taxon>Bacteria</taxon>
        <taxon>Pseudomonadati</taxon>
        <taxon>Pseudomonadota</taxon>
        <taxon>Gammaproteobacteria</taxon>
        <taxon>Oceanospirillales</taxon>
        <taxon>Saccharospirillaceae</taxon>
        <taxon>Reinekea</taxon>
    </lineage>
</organism>